<dbReference type="Gene3D" id="3.30.559.10">
    <property type="entry name" value="Chloramphenicol acetyltransferase-like domain"/>
    <property type="match status" value="1"/>
</dbReference>
<dbReference type="InterPro" id="IPR023213">
    <property type="entry name" value="CAT-like_dom_sf"/>
</dbReference>
<dbReference type="EMBL" id="KN880589">
    <property type="protein sequence ID" value="KIY65468.1"/>
    <property type="molecule type" value="Genomic_DNA"/>
</dbReference>
<name>A0A0D7B4H4_9AGAR</name>
<evidence type="ECO:0000313" key="2">
    <source>
        <dbReference type="Proteomes" id="UP000054007"/>
    </source>
</evidence>
<organism evidence="1 2">
    <name type="scientific">Cylindrobasidium torrendii FP15055 ss-10</name>
    <dbReference type="NCBI Taxonomy" id="1314674"/>
    <lineage>
        <taxon>Eukaryota</taxon>
        <taxon>Fungi</taxon>
        <taxon>Dikarya</taxon>
        <taxon>Basidiomycota</taxon>
        <taxon>Agaricomycotina</taxon>
        <taxon>Agaricomycetes</taxon>
        <taxon>Agaricomycetidae</taxon>
        <taxon>Agaricales</taxon>
        <taxon>Marasmiineae</taxon>
        <taxon>Physalacriaceae</taxon>
        <taxon>Cylindrobasidium</taxon>
    </lineage>
</organism>
<dbReference type="OrthoDB" id="2797727at2759"/>
<keyword evidence="2" id="KW-1185">Reference proteome</keyword>
<dbReference type="AlphaFoldDB" id="A0A0D7B4H4"/>
<reference evidence="1 2" key="1">
    <citation type="journal article" date="2015" name="Fungal Genet. Biol.">
        <title>Evolution of novel wood decay mechanisms in Agaricales revealed by the genome sequences of Fistulina hepatica and Cylindrobasidium torrendii.</title>
        <authorList>
            <person name="Floudas D."/>
            <person name="Held B.W."/>
            <person name="Riley R."/>
            <person name="Nagy L.G."/>
            <person name="Koehler G."/>
            <person name="Ransdell A.S."/>
            <person name="Younus H."/>
            <person name="Chow J."/>
            <person name="Chiniquy J."/>
            <person name="Lipzen A."/>
            <person name="Tritt A."/>
            <person name="Sun H."/>
            <person name="Haridas S."/>
            <person name="LaButti K."/>
            <person name="Ohm R.A."/>
            <person name="Kues U."/>
            <person name="Blanchette R.A."/>
            <person name="Grigoriev I.V."/>
            <person name="Minto R.E."/>
            <person name="Hibbett D.S."/>
        </authorList>
    </citation>
    <scope>NUCLEOTIDE SEQUENCE [LARGE SCALE GENOMIC DNA]</scope>
    <source>
        <strain evidence="1 2">FP15055 ss-10</strain>
    </source>
</reference>
<evidence type="ECO:0000313" key="1">
    <source>
        <dbReference type="EMBL" id="KIY65468.1"/>
    </source>
</evidence>
<dbReference type="Proteomes" id="UP000054007">
    <property type="component" value="Unassembled WGS sequence"/>
</dbReference>
<protein>
    <submittedName>
        <fullName evidence="1">Uncharacterized protein</fullName>
    </submittedName>
</protein>
<accession>A0A0D7B4H4</accession>
<proteinExistence type="predicted"/>
<sequence length="694" mass="77764">MHGLYTSHWGAYDVPHFIPSFSFLISSMDQTSHSHRPSESEIESQCITSALSYTSSDNGRTWKRTLYGLEASLGVLADGEHGAGFISAGVLISLPTALSRAEFFAYTINALVILRRWMPQFALTCTSPEPDVLSLVYTVPESTDDVFEWAKSITEFQPNACTLHERHAEVDGMFWRARDGRHVSSAIIGPALTDEQDEEAEYFKDWHGFANSMHGGMDGRGGLRMIDEYCAIMNVLLGKEISMAEEQRLDILWVKASLKKQGVRIFGDDDLSAAPLDLDWGPEVAQLAPAACLLAVQNLGIPVEVLNRPKSRETERASTKFIRPSPIRLEDKSLSSKLSSQTCYLGLTEAQTSRLRQACRVRSVRITSFMSALMCISEVEWALASILENPEVIDDEVRHILELYTTAEVVRIERSAMDQRGQLRMTAKHAGREYLEPSCAADTVPFEVSMDLIREAVQLVDSTGKNVFACGSSASTNIVRKNERIVCYASSLGDVEAHMAWSMSEGEQSLWSSRSEEVLASLRRGNLKIKRDGGALWDAVDDLQMRMRNIDASLWGYVNRNIEVQPIVPPLTPTMTSQPFGGQPGLYATSLGDLKEFGIFTRWAKAASQDDSLIIRDVSLSRRMPVALKSYMCWQWDGKMRIRVATGKVEGGKQKDEAYELPQLRRVWQTWIEEAITARVRVEWPESLLMYMKK</sequence>
<gene>
    <name evidence="1" type="ORF">CYLTODRAFT_492301</name>
</gene>